<dbReference type="GO" id="GO:0016054">
    <property type="term" value="P:organic acid catabolic process"/>
    <property type="evidence" value="ECO:0007669"/>
    <property type="project" value="UniProtKB-ARBA"/>
</dbReference>
<keyword evidence="3" id="KW-0520">NAD</keyword>
<feature type="active site" evidence="4">
    <location>
        <position position="173"/>
    </location>
</feature>
<dbReference type="InterPro" id="IPR008927">
    <property type="entry name" value="6-PGluconate_DH-like_C_sf"/>
</dbReference>
<reference evidence="7 8" key="1">
    <citation type="submission" date="2020-07" db="EMBL/GenBank/DDBJ databases">
        <title>Sequencing the genomes of 1000 actinobacteria strains.</title>
        <authorList>
            <person name="Klenk H.-P."/>
        </authorList>
    </citation>
    <scope>NUCLEOTIDE SEQUENCE [LARGE SCALE GENOMIC DNA]</scope>
    <source>
        <strain evidence="7 8">DSM 22185</strain>
    </source>
</reference>
<accession>A0A7Y9EUM8</accession>
<protein>
    <submittedName>
        <fullName evidence="7">3-hydroxyisobutyrate dehydrogenase</fullName>
        <ecNumber evidence="7">1.1.1.31</ecNumber>
    </submittedName>
</protein>
<feature type="domain" description="6-phosphogluconate dehydrogenase NADP-binding" evidence="5">
    <location>
        <begin position="8"/>
        <end position="163"/>
    </location>
</feature>
<evidence type="ECO:0000259" key="6">
    <source>
        <dbReference type="Pfam" id="PF14833"/>
    </source>
</evidence>
<name>A0A7Y9EUM8_9MICO</name>
<dbReference type="Gene3D" id="1.10.1040.10">
    <property type="entry name" value="N-(1-d-carboxylethyl)-l-norvaline Dehydrogenase, domain 2"/>
    <property type="match status" value="1"/>
</dbReference>
<keyword evidence="2 7" id="KW-0560">Oxidoreductase</keyword>
<sequence length="296" mass="30341">MPEFETHVALVGLGRMGTPMALRLQDAGYPLIGFDASAEALASASRAGITTAGSAAEAIMGAKVVILMLPSSDIVEAVIGDADVAAAVRPGQRVIDMGSSEPTRTTRLGAELAARGVELYDAPVSGGVNGAMAGTLTVMAGGEPDGLRELTPLLSVFGRLVVVGPLGSGHAIKALNNLLSATHLWATSEAVYAAQEFGVEPDVALAVFNSSSGRSGSSERKWPDFIRTESYDSGFALSLMLKDVGIATGLLDSQGRQSAVADAVRDGWAAASAYLGPSADHTEVAKFLRLRASGRG</sequence>
<dbReference type="InterPro" id="IPR002204">
    <property type="entry name" value="3-OH-isobutyrate_DH-rel_CS"/>
</dbReference>
<dbReference type="InterPro" id="IPR013328">
    <property type="entry name" value="6PGD_dom2"/>
</dbReference>
<comment type="caution">
    <text evidence="7">The sequence shown here is derived from an EMBL/GenBank/DDBJ whole genome shotgun (WGS) entry which is preliminary data.</text>
</comment>
<dbReference type="SUPFAM" id="SSF48179">
    <property type="entry name" value="6-phosphogluconate dehydrogenase C-terminal domain-like"/>
    <property type="match status" value="1"/>
</dbReference>
<dbReference type="SUPFAM" id="SSF51735">
    <property type="entry name" value="NAD(P)-binding Rossmann-fold domains"/>
    <property type="match status" value="1"/>
</dbReference>
<evidence type="ECO:0000313" key="7">
    <source>
        <dbReference type="EMBL" id="NYD54109.1"/>
    </source>
</evidence>
<dbReference type="Proteomes" id="UP000552045">
    <property type="component" value="Unassembled WGS sequence"/>
</dbReference>
<proteinExistence type="inferred from homology"/>
<gene>
    <name evidence="7" type="ORF">BKA02_001164</name>
</gene>
<dbReference type="InterPro" id="IPR036291">
    <property type="entry name" value="NAD(P)-bd_dom_sf"/>
</dbReference>
<organism evidence="7 8">
    <name type="scientific">Microbacterium pseudoresistens</name>
    <dbReference type="NCBI Taxonomy" id="640634"/>
    <lineage>
        <taxon>Bacteria</taxon>
        <taxon>Bacillati</taxon>
        <taxon>Actinomycetota</taxon>
        <taxon>Actinomycetes</taxon>
        <taxon>Micrococcales</taxon>
        <taxon>Microbacteriaceae</taxon>
        <taxon>Microbacterium</taxon>
    </lineage>
</organism>
<dbReference type="InterPro" id="IPR029154">
    <property type="entry name" value="HIBADH-like_NADP-bd"/>
</dbReference>
<dbReference type="GO" id="GO:0008442">
    <property type="term" value="F:3-hydroxyisobutyrate dehydrogenase activity"/>
    <property type="evidence" value="ECO:0007669"/>
    <property type="project" value="UniProtKB-EC"/>
</dbReference>
<dbReference type="EMBL" id="JACCBH010000001">
    <property type="protein sequence ID" value="NYD54109.1"/>
    <property type="molecule type" value="Genomic_DNA"/>
</dbReference>
<dbReference type="GO" id="GO:0051287">
    <property type="term" value="F:NAD binding"/>
    <property type="evidence" value="ECO:0007669"/>
    <property type="project" value="InterPro"/>
</dbReference>
<keyword evidence="8" id="KW-1185">Reference proteome</keyword>
<feature type="domain" description="3-hydroxyisobutyrate dehydrogenase-like NAD-binding" evidence="6">
    <location>
        <begin position="167"/>
        <end position="287"/>
    </location>
</feature>
<comment type="similarity">
    <text evidence="1">Belongs to the HIBADH-related family.</text>
</comment>
<dbReference type="InterPro" id="IPR015815">
    <property type="entry name" value="HIBADH-related"/>
</dbReference>
<evidence type="ECO:0000256" key="1">
    <source>
        <dbReference type="ARBA" id="ARBA00009080"/>
    </source>
</evidence>
<evidence type="ECO:0000256" key="3">
    <source>
        <dbReference type="ARBA" id="ARBA00023027"/>
    </source>
</evidence>
<dbReference type="GO" id="GO:0050661">
    <property type="term" value="F:NADP binding"/>
    <property type="evidence" value="ECO:0007669"/>
    <property type="project" value="InterPro"/>
</dbReference>
<dbReference type="Pfam" id="PF03446">
    <property type="entry name" value="NAD_binding_2"/>
    <property type="match status" value="1"/>
</dbReference>
<evidence type="ECO:0000259" key="5">
    <source>
        <dbReference type="Pfam" id="PF03446"/>
    </source>
</evidence>
<dbReference type="EC" id="1.1.1.31" evidence="7"/>
<evidence type="ECO:0000256" key="4">
    <source>
        <dbReference type="PIRSR" id="PIRSR000103-1"/>
    </source>
</evidence>
<evidence type="ECO:0000313" key="8">
    <source>
        <dbReference type="Proteomes" id="UP000552045"/>
    </source>
</evidence>
<dbReference type="PROSITE" id="PS00895">
    <property type="entry name" value="3_HYDROXYISOBUT_DH"/>
    <property type="match status" value="1"/>
</dbReference>
<dbReference type="Gene3D" id="3.40.50.720">
    <property type="entry name" value="NAD(P)-binding Rossmann-like Domain"/>
    <property type="match status" value="1"/>
</dbReference>
<dbReference type="Pfam" id="PF14833">
    <property type="entry name" value="NAD_binding_11"/>
    <property type="match status" value="1"/>
</dbReference>
<dbReference type="RefSeq" id="WP_179432161.1">
    <property type="nucleotide sequence ID" value="NZ_BAABLC010000001.1"/>
</dbReference>
<dbReference type="PIRSF" id="PIRSF000103">
    <property type="entry name" value="HIBADH"/>
    <property type="match status" value="1"/>
</dbReference>
<evidence type="ECO:0000256" key="2">
    <source>
        <dbReference type="ARBA" id="ARBA00023002"/>
    </source>
</evidence>
<dbReference type="PANTHER" id="PTHR22981:SF7">
    <property type="entry name" value="3-HYDROXYISOBUTYRATE DEHYDROGENASE, MITOCHONDRIAL"/>
    <property type="match status" value="1"/>
</dbReference>
<dbReference type="PANTHER" id="PTHR22981">
    <property type="entry name" value="3-HYDROXYISOBUTYRATE DEHYDROGENASE-RELATED"/>
    <property type="match status" value="1"/>
</dbReference>
<dbReference type="InterPro" id="IPR006115">
    <property type="entry name" value="6PGDH_NADP-bd"/>
</dbReference>
<dbReference type="AlphaFoldDB" id="A0A7Y9EUM8"/>